<keyword evidence="4" id="KW-1185">Reference proteome</keyword>
<dbReference type="EMBL" id="MJFZ01000233">
    <property type="protein sequence ID" value="RAW33572.1"/>
    <property type="molecule type" value="Genomic_DNA"/>
</dbReference>
<feature type="region of interest" description="Disordered" evidence="1">
    <location>
        <begin position="59"/>
        <end position="170"/>
    </location>
</feature>
<evidence type="ECO:0000313" key="3">
    <source>
        <dbReference type="EMBL" id="RAW33572.1"/>
    </source>
</evidence>
<reference evidence="2" key="2">
    <citation type="submission" date="2018-10" db="EMBL/GenBank/DDBJ databases">
        <title>Effector identification in a new, highly contiguous assembly of the strawberry crown rot pathogen Phytophthora cactorum.</title>
        <authorList>
            <person name="Armitage A.D."/>
            <person name="Nellist C.F."/>
            <person name="Bates H."/>
            <person name="Vickerstaff R.J."/>
            <person name="Harrison R.J."/>
        </authorList>
    </citation>
    <scope>NUCLEOTIDE SEQUENCE</scope>
    <source>
        <strain evidence="2">4040</strain>
    </source>
</reference>
<dbReference type="OrthoDB" id="127205at2759"/>
<feature type="compositionally biased region" description="Basic and acidic residues" evidence="1">
    <location>
        <begin position="129"/>
        <end position="139"/>
    </location>
</feature>
<proteinExistence type="predicted"/>
<evidence type="ECO:0000256" key="1">
    <source>
        <dbReference type="SAM" id="MobiDB-lite"/>
    </source>
</evidence>
<dbReference type="VEuPathDB" id="FungiDB:PC110_g10093"/>
<dbReference type="AlphaFoldDB" id="A0A329SDA2"/>
<evidence type="ECO:0000313" key="4">
    <source>
        <dbReference type="Proteomes" id="UP000251314"/>
    </source>
</evidence>
<dbReference type="PANTHER" id="PTHR46599:SF3">
    <property type="entry name" value="PIGGYBAC TRANSPOSABLE ELEMENT-DERIVED PROTEIN 4"/>
    <property type="match status" value="1"/>
</dbReference>
<name>A0A329SDA2_9STRA</name>
<evidence type="ECO:0000313" key="2">
    <source>
        <dbReference type="EMBL" id="KAG2949656.1"/>
    </source>
</evidence>
<gene>
    <name evidence="3" type="ORF">PC110_g10093</name>
    <name evidence="2" type="ORF">PC117_g5090</name>
</gene>
<comment type="caution">
    <text evidence="3">The sequence shown here is derived from an EMBL/GenBank/DDBJ whole genome shotgun (WGS) entry which is preliminary data.</text>
</comment>
<dbReference type="PANTHER" id="PTHR46599">
    <property type="entry name" value="PIGGYBAC TRANSPOSABLE ELEMENT-DERIVED PROTEIN 4"/>
    <property type="match status" value="1"/>
</dbReference>
<dbReference type="EMBL" id="RCMK01000086">
    <property type="protein sequence ID" value="KAG2949656.1"/>
    <property type="molecule type" value="Genomic_DNA"/>
</dbReference>
<accession>A0A329SDA2</accession>
<dbReference type="Proteomes" id="UP000736787">
    <property type="component" value="Unassembled WGS sequence"/>
</dbReference>
<reference evidence="3 4" key="1">
    <citation type="submission" date="2018-01" db="EMBL/GenBank/DDBJ databases">
        <title>Draft genome of the strawberry crown rot pathogen Phytophthora cactorum.</title>
        <authorList>
            <person name="Armitage A.D."/>
            <person name="Lysoe E."/>
            <person name="Nellist C.F."/>
            <person name="Harrison R.J."/>
            <person name="Brurberg M.B."/>
        </authorList>
    </citation>
    <scope>NUCLEOTIDE SEQUENCE [LARGE SCALE GENOMIC DNA]</scope>
    <source>
        <strain evidence="3 4">10300</strain>
    </source>
</reference>
<sequence length="431" mass="47033">MKRKEAQESVHGDGFPIQLVLQAIRAASSRSTTCGHGSRRLVGGEAAVLQYAAALSAAGSEYDGSGGPTASSPSMAGARKGHNRGRGGRSSEGRTSGHGVVTTAGSGDDGSGRPTASSPSVTGSRRGRGRDGNGRERSWRGNGAVPGTPQGTVATTRERTPDSPRWAPAARTPPMMLQEVYLNKLVAFTSERKAWMKSKHYRPIGPAYIVGRVCQRPMRGKFASLFGIHWLDSQFQNVVEHVSVGCVQSGVENYKSLTQLKDNPDWQELVTGDVDGDIDVDDDDDLQVEDDYAEFDPGVLVPVSLEEVKAIQNLRFEPNGEVDAPTDLYQHADGSTNTTPLPQYKRLFEHSTTSSFFAYLPLYFWRQVLFETNKYAVVYDIKISTPFTLAELMAFLGIMFYVALNGRGEYANYWGQQPEDMVFGGNSIWCL</sequence>
<organism evidence="3 4">
    <name type="scientific">Phytophthora cactorum</name>
    <dbReference type="NCBI Taxonomy" id="29920"/>
    <lineage>
        <taxon>Eukaryota</taxon>
        <taxon>Sar</taxon>
        <taxon>Stramenopiles</taxon>
        <taxon>Oomycota</taxon>
        <taxon>Peronosporomycetes</taxon>
        <taxon>Peronosporales</taxon>
        <taxon>Peronosporaceae</taxon>
        <taxon>Phytophthora</taxon>
    </lineage>
</organism>
<protein>
    <recommendedName>
        <fullName evidence="5">PiggyBac transposable element-derived protein domain-containing protein</fullName>
    </recommendedName>
</protein>
<evidence type="ECO:0008006" key="5">
    <source>
        <dbReference type="Google" id="ProtNLM"/>
    </source>
</evidence>
<dbReference type="Proteomes" id="UP000251314">
    <property type="component" value="Unassembled WGS sequence"/>
</dbReference>